<sequence length="89" mass="9921">MKHLENMGLKQGNILEPSCGVGNFMGLIPESMSKANMYGVELDPVSGRIAKQLYQKNKIAVQGFEETSYPDSFFRLCDRQCSVWSVSGQ</sequence>
<dbReference type="GO" id="GO:0032259">
    <property type="term" value="P:methylation"/>
    <property type="evidence" value="ECO:0007669"/>
    <property type="project" value="UniProtKB-KW"/>
</dbReference>
<dbReference type="GO" id="GO:0008168">
    <property type="term" value="F:methyltransferase activity"/>
    <property type="evidence" value="ECO:0007669"/>
    <property type="project" value="UniProtKB-KW"/>
</dbReference>
<gene>
    <name evidence="1" type="ORF">OBE_02160</name>
</gene>
<protein>
    <submittedName>
        <fullName evidence="1">DNA methylase</fullName>
    </submittedName>
</protein>
<dbReference type="Gene3D" id="3.40.50.150">
    <property type="entry name" value="Vaccinia Virus protein VP39"/>
    <property type="match status" value="1"/>
</dbReference>
<dbReference type="InterPro" id="IPR029063">
    <property type="entry name" value="SAM-dependent_MTases_sf"/>
</dbReference>
<comment type="caution">
    <text evidence="1">The sequence shown here is derived from an EMBL/GenBank/DDBJ whole genome shotgun (WGS) entry which is preliminary data.</text>
</comment>
<dbReference type="AlphaFoldDB" id="K1TVL7"/>
<dbReference type="SUPFAM" id="SSF53335">
    <property type="entry name" value="S-adenosyl-L-methionine-dependent methyltransferases"/>
    <property type="match status" value="1"/>
</dbReference>
<accession>K1TVL7</accession>
<keyword evidence="1" id="KW-0489">Methyltransferase</keyword>
<proteinExistence type="predicted"/>
<name>K1TVL7_9ZZZZ</name>
<dbReference type="EMBL" id="AJWZ01001405">
    <property type="protein sequence ID" value="EKC73878.1"/>
    <property type="molecule type" value="Genomic_DNA"/>
</dbReference>
<organism evidence="1">
    <name type="scientific">human gut metagenome</name>
    <dbReference type="NCBI Taxonomy" id="408170"/>
    <lineage>
        <taxon>unclassified sequences</taxon>
        <taxon>metagenomes</taxon>
        <taxon>organismal metagenomes</taxon>
    </lineage>
</organism>
<evidence type="ECO:0000313" key="1">
    <source>
        <dbReference type="EMBL" id="EKC73878.1"/>
    </source>
</evidence>
<reference evidence="1" key="1">
    <citation type="journal article" date="2013" name="Environ. Microbiol.">
        <title>Microbiota from the distal guts of lean and obese adolescents exhibit partial functional redundancy besides clear differences in community structure.</title>
        <authorList>
            <person name="Ferrer M."/>
            <person name="Ruiz A."/>
            <person name="Lanza F."/>
            <person name="Haange S.B."/>
            <person name="Oberbach A."/>
            <person name="Till H."/>
            <person name="Bargiela R."/>
            <person name="Campoy C."/>
            <person name="Segura M.T."/>
            <person name="Richter M."/>
            <person name="von Bergen M."/>
            <person name="Seifert J."/>
            <person name="Suarez A."/>
        </authorList>
    </citation>
    <scope>NUCLEOTIDE SEQUENCE</scope>
</reference>
<keyword evidence="1" id="KW-0808">Transferase</keyword>